<comment type="caution">
    <text evidence="1">The sequence shown here is derived from an EMBL/GenBank/DDBJ whole genome shotgun (WGS) entry which is preliminary data.</text>
</comment>
<gene>
    <name evidence="1" type="ORF">BDR25DRAFT_235768</name>
</gene>
<sequence length="293" mass="32363">MKKPEFKMPSIKLPSVKVSELKHHLPSFKRQPVFNRPVQTSGHRTISRALYLTLLCLLVAFSTAVIALKAMTLEFIEDNSDTGFVFETGDPDPTILAALPRMLFEAPAKLAIVAAVVSIFIGFGHGAFIVKDWKVGAKTQTYSFRRNTMFLHLTNSILILLSMVAIYVTHKSTSHFSERYINRKADRPGDGVRYNIGTFDLETWSCELQSVKGAEMVWEDYGRQCKVEMAGRAVMIPFLVVGFVLAAVGVAGMVGGRGEEAELTWNKQGDRRLDGGEDGTGIGSVEMGKLNDI</sequence>
<evidence type="ECO:0000313" key="1">
    <source>
        <dbReference type="EMBL" id="KAF2466870.1"/>
    </source>
</evidence>
<name>A0ACB6QK25_9PLEO</name>
<dbReference type="EMBL" id="MU003522">
    <property type="protein sequence ID" value="KAF2466870.1"/>
    <property type="molecule type" value="Genomic_DNA"/>
</dbReference>
<keyword evidence="2" id="KW-1185">Reference proteome</keyword>
<organism evidence="1 2">
    <name type="scientific">Lindgomyces ingoldianus</name>
    <dbReference type="NCBI Taxonomy" id="673940"/>
    <lineage>
        <taxon>Eukaryota</taxon>
        <taxon>Fungi</taxon>
        <taxon>Dikarya</taxon>
        <taxon>Ascomycota</taxon>
        <taxon>Pezizomycotina</taxon>
        <taxon>Dothideomycetes</taxon>
        <taxon>Pleosporomycetidae</taxon>
        <taxon>Pleosporales</taxon>
        <taxon>Lindgomycetaceae</taxon>
        <taxon>Lindgomyces</taxon>
    </lineage>
</organism>
<evidence type="ECO:0000313" key="2">
    <source>
        <dbReference type="Proteomes" id="UP000799755"/>
    </source>
</evidence>
<proteinExistence type="predicted"/>
<accession>A0ACB6QK25</accession>
<reference evidence="1" key="1">
    <citation type="journal article" date="2020" name="Stud. Mycol.">
        <title>101 Dothideomycetes genomes: a test case for predicting lifestyles and emergence of pathogens.</title>
        <authorList>
            <person name="Haridas S."/>
            <person name="Albert R."/>
            <person name="Binder M."/>
            <person name="Bloem J."/>
            <person name="Labutti K."/>
            <person name="Salamov A."/>
            <person name="Andreopoulos B."/>
            <person name="Baker S."/>
            <person name="Barry K."/>
            <person name="Bills G."/>
            <person name="Bluhm B."/>
            <person name="Cannon C."/>
            <person name="Castanera R."/>
            <person name="Culley D."/>
            <person name="Daum C."/>
            <person name="Ezra D."/>
            <person name="Gonzalez J."/>
            <person name="Henrissat B."/>
            <person name="Kuo A."/>
            <person name="Liang C."/>
            <person name="Lipzen A."/>
            <person name="Lutzoni F."/>
            <person name="Magnuson J."/>
            <person name="Mondo S."/>
            <person name="Nolan M."/>
            <person name="Ohm R."/>
            <person name="Pangilinan J."/>
            <person name="Park H.-J."/>
            <person name="Ramirez L."/>
            <person name="Alfaro M."/>
            <person name="Sun H."/>
            <person name="Tritt A."/>
            <person name="Yoshinaga Y."/>
            <person name="Zwiers L.-H."/>
            <person name="Turgeon B."/>
            <person name="Goodwin S."/>
            <person name="Spatafora J."/>
            <person name="Crous P."/>
            <person name="Grigoriev I."/>
        </authorList>
    </citation>
    <scope>NUCLEOTIDE SEQUENCE</scope>
    <source>
        <strain evidence="1">ATCC 200398</strain>
    </source>
</reference>
<protein>
    <submittedName>
        <fullName evidence="1">Uncharacterized protein</fullName>
    </submittedName>
</protein>
<dbReference type="Proteomes" id="UP000799755">
    <property type="component" value="Unassembled WGS sequence"/>
</dbReference>